<organism evidence="2 3">
    <name type="scientific">Kwoniella dendrophila CBS 6074</name>
    <dbReference type="NCBI Taxonomy" id="1295534"/>
    <lineage>
        <taxon>Eukaryota</taxon>
        <taxon>Fungi</taxon>
        <taxon>Dikarya</taxon>
        <taxon>Basidiomycota</taxon>
        <taxon>Agaricomycotina</taxon>
        <taxon>Tremellomycetes</taxon>
        <taxon>Tremellales</taxon>
        <taxon>Cryptococcaceae</taxon>
        <taxon>Kwoniella</taxon>
    </lineage>
</organism>
<gene>
    <name evidence="2" type="ORF">L201_000867</name>
</gene>
<sequence>MSAERFSLNRTKCDSQTICTSCQVILKHKGCKCHDRQQNSKIMREDLHQSMSNRRSSSRRIKGGCASKRRC</sequence>
<proteinExistence type="predicted"/>
<evidence type="ECO:0000313" key="2">
    <source>
        <dbReference type="EMBL" id="WWC85996.1"/>
    </source>
</evidence>
<dbReference type="AlphaFoldDB" id="A0AAX4JKR5"/>
<evidence type="ECO:0000256" key="1">
    <source>
        <dbReference type="SAM" id="MobiDB-lite"/>
    </source>
</evidence>
<protein>
    <recommendedName>
        <fullName evidence="4">Copper-fist domain-containing protein</fullName>
    </recommendedName>
</protein>
<dbReference type="Proteomes" id="UP001355207">
    <property type="component" value="Chromosome 1"/>
</dbReference>
<evidence type="ECO:0008006" key="4">
    <source>
        <dbReference type="Google" id="ProtNLM"/>
    </source>
</evidence>
<dbReference type="RefSeq" id="XP_066072759.1">
    <property type="nucleotide sequence ID" value="XM_066216662.1"/>
</dbReference>
<evidence type="ECO:0000313" key="3">
    <source>
        <dbReference type="Proteomes" id="UP001355207"/>
    </source>
</evidence>
<keyword evidence="3" id="KW-1185">Reference proteome</keyword>
<feature type="compositionally biased region" description="Basic residues" evidence="1">
    <location>
        <begin position="56"/>
        <end position="71"/>
    </location>
</feature>
<dbReference type="EMBL" id="CP144098">
    <property type="protein sequence ID" value="WWC85996.1"/>
    <property type="molecule type" value="Genomic_DNA"/>
</dbReference>
<accession>A0AAX4JKR5</accession>
<reference evidence="2 3" key="1">
    <citation type="submission" date="2024-01" db="EMBL/GenBank/DDBJ databases">
        <title>Comparative genomics of Cryptococcus and Kwoniella reveals pathogenesis evolution and contrasting modes of karyotype evolution via chromosome fusion or intercentromeric recombination.</title>
        <authorList>
            <person name="Coelho M.A."/>
            <person name="David-Palma M."/>
            <person name="Shea T."/>
            <person name="Bowers K."/>
            <person name="McGinley-Smith S."/>
            <person name="Mohammad A.W."/>
            <person name="Gnirke A."/>
            <person name="Yurkov A.M."/>
            <person name="Nowrousian M."/>
            <person name="Sun S."/>
            <person name="Cuomo C.A."/>
            <person name="Heitman J."/>
        </authorList>
    </citation>
    <scope>NUCLEOTIDE SEQUENCE [LARGE SCALE GENOMIC DNA]</scope>
    <source>
        <strain evidence="2 3">CBS 6074</strain>
    </source>
</reference>
<name>A0AAX4JKR5_9TREE</name>
<dbReference type="GeneID" id="91091539"/>
<feature type="region of interest" description="Disordered" evidence="1">
    <location>
        <begin position="45"/>
        <end position="71"/>
    </location>
</feature>